<sequence length="213" mass="23612">MHTSTLTYKQTNRRRCVRTDRKECEKCRSDFRTGLLEWGRAGESDRQFHKTPPPLPQSGLGAEHTFLRWRECCQEMPVCACHAAGRHDCPHSRRMPVSVYDASQHHRRTGSAACVAEEGLDAPSRSRSRECQHPLGAWGQVGRGGWAGRRLFATAIGCAPQIPGHLGTMAIIGEGGNHIISAARAKVAASLDTEATSIVMTTSRRDRRGNWNR</sequence>
<dbReference type="EMBL" id="CAAALY010069309">
    <property type="protein sequence ID" value="VEL24727.1"/>
    <property type="molecule type" value="Genomic_DNA"/>
</dbReference>
<keyword evidence="2" id="KW-1185">Reference proteome</keyword>
<evidence type="ECO:0000313" key="2">
    <source>
        <dbReference type="Proteomes" id="UP000784294"/>
    </source>
</evidence>
<reference evidence="1" key="1">
    <citation type="submission" date="2018-11" db="EMBL/GenBank/DDBJ databases">
        <authorList>
            <consortium name="Pathogen Informatics"/>
        </authorList>
    </citation>
    <scope>NUCLEOTIDE SEQUENCE</scope>
</reference>
<dbReference type="AlphaFoldDB" id="A0A3S5A0Z2"/>
<comment type="caution">
    <text evidence="1">The sequence shown here is derived from an EMBL/GenBank/DDBJ whole genome shotgun (WGS) entry which is preliminary data.</text>
</comment>
<dbReference type="Proteomes" id="UP000784294">
    <property type="component" value="Unassembled WGS sequence"/>
</dbReference>
<feature type="non-terminal residue" evidence="1">
    <location>
        <position position="1"/>
    </location>
</feature>
<evidence type="ECO:0000313" key="1">
    <source>
        <dbReference type="EMBL" id="VEL24727.1"/>
    </source>
</evidence>
<organism evidence="1 2">
    <name type="scientific">Protopolystoma xenopodis</name>
    <dbReference type="NCBI Taxonomy" id="117903"/>
    <lineage>
        <taxon>Eukaryota</taxon>
        <taxon>Metazoa</taxon>
        <taxon>Spiralia</taxon>
        <taxon>Lophotrochozoa</taxon>
        <taxon>Platyhelminthes</taxon>
        <taxon>Monogenea</taxon>
        <taxon>Polyopisthocotylea</taxon>
        <taxon>Polystomatidea</taxon>
        <taxon>Polystomatidae</taxon>
        <taxon>Protopolystoma</taxon>
    </lineage>
</organism>
<proteinExistence type="predicted"/>
<gene>
    <name evidence="1" type="ORF">PXEA_LOCUS18167</name>
</gene>
<name>A0A3S5A0Z2_9PLAT</name>
<accession>A0A3S5A0Z2</accession>
<protein>
    <submittedName>
        <fullName evidence="1">Uncharacterized protein</fullName>
    </submittedName>
</protein>